<evidence type="ECO:0000259" key="2">
    <source>
        <dbReference type="PROSITE" id="PS51192"/>
    </source>
</evidence>
<accession>A0A9D7I791</accession>
<sequence length="899" mass="98083">MPNAAASLFLSLQLTPHGHLLLALDVDAQPLPEALAQRLADTFALGAGHGLLQLGAAEIGAALPTTLAWWRDFAVRYVTGLCATPEGGEIAVALPEEAALDALIADVPPMTGAEYLTIEVIVTLWAELDAALRDELATSQLKLQDFLKSRHPAWNLVGRVHFNLAENRKDAEAPFAFLATYASSLSAHGKARHLPLSQALAEFSDGKSQARLLSLLLPVQRAAEQCSWLREMVAEGDIYHPLRWTPADAFRFLADVPQLEAAGIIVRAPGAWQGGRPARARVSASVGARPPSALGKEALLDFSMEITLVGERLDASEIKALLAGGDGLQLLRGRWVEVDHKRLARMLKRFEAIGQAAAEHGLSFAEAMRLVAGATLDQAGDAADADWTTISAGPWLAETLQGLRQPEGLAQIDPGAELKATLRPYQEAGLRWLYLLTRLRLGACLADDMGLGKTIQVLALLLVLKREQKSSLDHRPSVLIAPASLLANWAAEAERFAPSLCLLIAHPSAMPATDLRALDAASLNGVDLVITSYGSLLRSPGLEAVDWRLAVIDEAQAIKNPAAKQTRQVKKLKADARIALTGTPVENRLSDLWSIFDFTHPGLLGSSKAFADFSKRMASAEHFGPLRKLVRPYILRRLKTDKRVISDLPDKTELKAWCHLSPTQAALYQRSVKDLAAALEDAEGIGRRGVVLAFLMRFKQICNHPSQWLGDGGWGAEDSGKFARLRELVEVIAAKQEKVLVFTQFRETTEPLATFLGAIFGREGLFLHGGTPVAKRRELVKRFQEDELTPFFVLSLKAGGSGLNLTAASHVIHFDRWWNPAVENQATDRAFRIGQQRNVLVHKFVCRGTIEDRIDQLIESKRQLADDVLEGGAEIRLTEMSDRELLDLVKLDLNAAQES</sequence>
<dbReference type="InterPro" id="IPR014001">
    <property type="entry name" value="Helicase_ATP-bd"/>
</dbReference>
<reference evidence="4" key="1">
    <citation type="submission" date="2020-10" db="EMBL/GenBank/DDBJ databases">
        <title>Connecting structure to function with the recovery of over 1000 high-quality activated sludge metagenome-assembled genomes encoding full-length rRNA genes using long-read sequencing.</title>
        <authorList>
            <person name="Singleton C.M."/>
            <person name="Petriglieri F."/>
            <person name="Kristensen J.M."/>
            <person name="Kirkegaard R.H."/>
            <person name="Michaelsen T.Y."/>
            <person name="Andersen M.H."/>
            <person name="Karst S.M."/>
            <person name="Dueholm M.S."/>
            <person name="Nielsen P.H."/>
            <person name="Albertsen M."/>
        </authorList>
    </citation>
    <scope>NUCLEOTIDE SEQUENCE</scope>
    <source>
        <strain evidence="4">EsbW_18-Q3-R4-48_MAXAC.044</strain>
    </source>
</reference>
<dbReference type="GO" id="GO:0005524">
    <property type="term" value="F:ATP binding"/>
    <property type="evidence" value="ECO:0007669"/>
    <property type="project" value="InterPro"/>
</dbReference>
<keyword evidence="4" id="KW-0067">ATP-binding</keyword>
<feature type="domain" description="Helicase ATP-binding" evidence="2">
    <location>
        <begin position="434"/>
        <end position="602"/>
    </location>
</feature>
<evidence type="ECO:0000313" key="5">
    <source>
        <dbReference type="Proteomes" id="UP000886602"/>
    </source>
</evidence>
<dbReference type="PROSITE" id="PS51192">
    <property type="entry name" value="HELICASE_ATP_BIND_1"/>
    <property type="match status" value="1"/>
</dbReference>
<dbReference type="InterPro" id="IPR049730">
    <property type="entry name" value="SNF2/RAD54-like_C"/>
</dbReference>
<dbReference type="InterPro" id="IPR027417">
    <property type="entry name" value="P-loop_NTPase"/>
</dbReference>
<dbReference type="Pfam" id="PF12419">
    <property type="entry name" value="DUF3670"/>
    <property type="match status" value="1"/>
</dbReference>
<dbReference type="PROSITE" id="PS51194">
    <property type="entry name" value="HELICASE_CTER"/>
    <property type="match status" value="1"/>
</dbReference>
<dbReference type="Pfam" id="PF00176">
    <property type="entry name" value="SNF2-rel_dom"/>
    <property type="match status" value="1"/>
</dbReference>
<dbReference type="AlphaFoldDB" id="A0A9D7I791"/>
<organism evidence="4 5">
    <name type="scientific">Candidatus Propionivibrio dominans</name>
    <dbReference type="NCBI Taxonomy" id="2954373"/>
    <lineage>
        <taxon>Bacteria</taxon>
        <taxon>Pseudomonadati</taxon>
        <taxon>Pseudomonadota</taxon>
        <taxon>Betaproteobacteria</taxon>
        <taxon>Rhodocyclales</taxon>
        <taxon>Rhodocyclaceae</taxon>
        <taxon>Propionivibrio</taxon>
    </lineage>
</organism>
<dbReference type="SMART" id="SM00487">
    <property type="entry name" value="DEXDc"/>
    <property type="match status" value="1"/>
</dbReference>
<gene>
    <name evidence="4" type="ORF">IPJ48_01660</name>
</gene>
<keyword evidence="4" id="KW-0347">Helicase</keyword>
<dbReference type="EMBL" id="JADJNC010000003">
    <property type="protein sequence ID" value="MBK7421892.1"/>
    <property type="molecule type" value="Genomic_DNA"/>
</dbReference>
<dbReference type="Gene3D" id="3.40.50.10810">
    <property type="entry name" value="Tandem AAA-ATPase domain"/>
    <property type="match status" value="1"/>
</dbReference>
<dbReference type="InterPro" id="IPR001650">
    <property type="entry name" value="Helicase_C-like"/>
</dbReference>
<dbReference type="SUPFAM" id="SSF52540">
    <property type="entry name" value="P-loop containing nucleoside triphosphate hydrolases"/>
    <property type="match status" value="2"/>
</dbReference>
<dbReference type="Gene3D" id="3.40.50.300">
    <property type="entry name" value="P-loop containing nucleotide triphosphate hydrolases"/>
    <property type="match status" value="1"/>
</dbReference>
<dbReference type="Proteomes" id="UP000886602">
    <property type="component" value="Unassembled WGS sequence"/>
</dbReference>
<evidence type="ECO:0000259" key="3">
    <source>
        <dbReference type="PROSITE" id="PS51194"/>
    </source>
</evidence>
<dbReference type="InterPro" id="IPR000330">
    <property type="entry name" value="SNF2_N"/>
</dbReference>
<name>A0A9D7I791_9RHOO</name>
<keyword evidence="4" id="KW-0547">Nucleotide-binding</keyword>
<comment type="caution">
    <text evidence="4">The sequence shown here is derived from an EMBL/GenBank/DDBJ whole genome shotgun (WGS) entry which is preliminary data.</text>
</comment>
<dbReference type="GO" id="GO:0004386">
    <property type="term" value="F:helicase activity"/>
    <property type="evidence" value="ECO:0007669"/>
    <property type="project" value="UniProtKB-KW"/>
</dbReference>
<dbReference type="PANTHER" id="PTHR10799">
    <property type="entry name" value="SNF2/RAD54 HELICASE FAMILY"/>
    <property type="match status" value="1"/>
</dbReference>
<dbReference type="SMART" id="SM00490">
    <property type="entry name" value="HELICc"/>
    <property type="match status" value="1"/>
</dbReference>
<dbReference type="InterPro" id="IPR038718">
    <property type="entry name" value="SNF2-like_sf"/>
</dbReference>
<evidence type="ECO:0000256" key="1">
    <source>
        <dbReference type="ARBA" id="ARBA00022801"/>
    </source>
</evidence>
<dbReference type="GO" id="GO:0016787">
    <property type="term" value="F:hydrolase activity"/>
    <property type="evidence" value="ECO:0007669"/>
    <property type="project" value="UniProtKB-KW"/>
</dbReference>
<proteinExistence type="predicted"/>
<protein>
    <submittedName>
        <fullName evidence="4">DEAD/DEAH box helicase</fullName>
    </submittedName>
</protein>
<dbReference type="InterPro" id="IPR022138">
    <property type="entry name" value="DUF3670"/>
</dbReference>
<dbReference type="CDD" id="cd18793">
    <property type="entry name" value="SF2_C_SNF"/>
    <property type="match status" value="1"/>
</dbReference>
<evidence type="ECO:0000313" key="4">
    <source>
        <dbReference type="EMBL" id="MBK7421892.1"/>
    </source>
</evidence>
<dbReference type="Pfam" id="PF00271">
    <property type="entry name" value="Helicase_C"/>
    <property type="match status" value="1"/>
</dbReference>
<keyword evidence="1" id="KW-0378">Hydrolase</keyword>
<feature type="domain" description="Helicase C-terminal" evidence="3">
    <location>
        <begin position="724"/>
        <end position="886"/>
    </location>
</feature>